<dbReference type="AlphaFoldDB" id="A4QM73"/>
<geneLocation type="chloroplast" evidence="2"/>
<keyword evidence="2" id="KW-0934">Plastid</keyword>
<dbReference type="EMBL" id="AY228468">
    <property type="protein sequence ID" value="ABP35411.1"/>
    <property type="molecule type" value="Genomic_DNA"/>
</dbReference>
<organism evidence="2">
    <name type="scientific">Pinus koraiensis</name>
    <name type="common">Korean pine</name>
    <dbReference type="NCBI Taxonomy" id="88728"/>
    <lineage>
        <taxon>Eukaryota</taxon>
        <taxon>Viridiplantae</taxon>
        <taxon>Streptophyta</taxon>
        <taxon>Embryophyta</taxon>
        <taxon>Tracheophyta</taxon>
        <taxon>Spermatophyta</taxon>
        <taxon>Pinopsida</taxon>
        <taxon>Pinidae</taxon>
        <taxon>Conifers I</taxon>
        <taxon>Pinales</taxon>
        <taxon>Pinaceae</taxon>
        <taxon>Pinus</taxon>
        <taxon>Pinus subgen. Strobus</taxon>
    </lineage>
</organism>
<evidence type="ECO:0000256" key="1">
    <source>
        <dbReference type="SAM" id="Phobius"/>
    </source>
</evidence>
<keyword evidence="1" id="KW-0472">Membrane</keyword>
<name>A4QM73_PINKO</name>
<keyword evidence="2" id="KW-0150">Chloroplast</keyword>
<proteinExistence type="predicted"/>
<keyword evidence="1" id="KW-0812">Transmembrane</keyword>
<keyword evidence="1" id="KW-1133">Transmembrane helix</keyword>
<evidence type="ECO:0000313" key="2">
    <source>
        <dbReference type="EMBL" id="ABP35411.1"/>
    </source>
</evidence>
<accession>A4QM73</accession>
<feature type="transmembrane region" description="Helical" evidence="1">
    <location>
        <begin position="32"/>
        <end position="52"/>
    </location>
</feature>
<protein>
    <submittedName>
        <fullName evidence="2">ORF71a</fullName>
    </submittedName>
</protein>
<sequence length="71" mass="8242">MKGRGWLLGIWKFCSSPLFFPSPKETFYNPSVRYLLSTILLLLLKIVFTLPIPRTNVRSIFSITNRGRLIL</sequence>
<reference evidence="2" key="1">
    <citation type="submission" date="2007-04" db="EMBL/GenBank/DDBJ databases">
        <authorList>
            <person name="Noh E.W."/>
            <person name="Lee J.S."/>
            <person name="Choi Y.I."/>
            <person name="Han M.S."/>
            <person name="Yi Y.S."/>
            <person name="Han S.U."/>
        </authorList>
    </citation>
    <scope>NUCLEOTIDE SEQUENCE</scope>
</reference>